<evidence type="ECO:0000256" key="3">
    <source>
        <dbReference type="ARBA" id="ARBA00022989"/>
    </source>
</evidence>
<protein>
    <submittedName>
        <fullName evidence="7">Uncharacterized protein</fullName>
    </submittedName>
</protein>
<reference evidence="7" key="1">
    <citation type="submission" date="2023-01" db="EMBL/GenBank/DDBJ databases">
        <title>Metagenome sequencing of chrysophaentin producing Chrysophaeum taylorii.</title>
        <authorList>
            <person name="Davison J."/>
            <person name="Bewley C."/>
        </authorList>
    </citation>
    <scope>NUCLEOTIDE SEQUENCE</scope>
    <source>
        <strain evidence="7">NIES-1699</strain>
    </source>
</reference>
<proteinExistence type="predicted"/>
<name>A0AAD7U9S1_9STRA</name>
<dbReference type="SMART" id="SM01417">
    <property type="entry name" value="Solute_trans_a"/>
    <property type="match status" value="1"/>
</dbReference>
<evidence type="ECO:0000256" key="1">
    <source>
        <dbReference type="ARBA" id="ARBA00004141"/>
    </source>
</evidence>
<evidence type="ECO:0000256" key="5">
    <source>
        <dbReference type="SAM" id="MobiDB-lite"/>
    </source>
</evidence>
<evidence type="ECO:0000256" key="6">
    <source>
        <dbReference type="SAM" id="Phobius"/>
    </source>
</evidence>
<sequence>MDPKPKRWWWPWRWSSKMSRAFAVARGREDGRDAWRRQEEQRVGVLESALKNVTARLGRAETQTSSAVASLARVEDELSKLKTEAYSNAPDLELRDEMRSQFAALEAENAVRDAEFAAATRDLDVRVNATDARERRDHLSEQAALVAQEEAQRAYADTKSYAVESRVDAKLVDVYATLGDYKETTKVRFDSERDLIYHWIAGTFALLCFLVSLSGVYAHTRALAVPDVQRKILALLWMPPIYSWCCWLSLLYPSSSAGLGMVRDGYEAYTIWVFVSFLISILGDDNTKRTLLDAAAAAAAAASASASSSSSSRENEPPEGGGGVRPPRRESQSRGDEGESSSYSRVVAKLEADGNEHRPRAFCPPFGQASARSFLKQCMIATLQFVVVKPLCSVVDYVLVAAAAQRAYEEAPNADIQKIRACVFIFNNLSVTVAFSGLLKVYHAVAHHLHKHNPWPKFCSVKGIVFITFWQGTVIWVMTHYSGSFANKDVADAVQNFLICVEMFIASVVHSYTFAADEWQPNYHPPNLQISDNLAVGDFLKDLRYVFKSSSNPNESDPLIPVFRAEMVQEKKRLDLEDDYEPPAPAPAPAPARGGACRSDEDEKQLEDDDLSYESKDDVCESKDDSRDEAVVLREAARCPAPAVFSDDEEEDDDETEDEGEQVRRSTTPNFLDGGAAKVCSPDLPVAPRIPDTLPISESRSSKILSDLRIGDRQQSMSPVDDQSTSSATERASGATALAVSQQLKQHPPGQPL</sequence>
<accession>A0AAD7U9S1</accession>
<feature type="compositionally biased region" description="Polar residues" evidence="5">
    <location>
        <begin position="713"/>
        <end position="730"/>
    </location>
</feature>
<keyword evidence="8" id="KW-1185">Reference proteome</keyword>
<evidence type="ECO:0000313" key="7">
    <source>
        <dbReference type="EMBL" id="KAJ8599992.1"/>
    </source>
</evidence>
<dbReference type="PANTHER" id="PTHR23423">
    <property type="entry name" value="ORGANIC SOLUTE TRANSPORTER-RELATED"/>
    <property type="match status" value="1"/>
</dbReference>
<feature type="compositionally biased region" description="Basic and acidic residues" evidence="5">
    <location>
        <begin position="613"/>
        <end position="637"/>
    </location>
</feature>
<dbReference type="Proteomes" id="UP001230188">
    <property type="component" value="Unassembled WGS sequence"/>
</dbReference>
<feature type="transmembrane region" description="Helical" evidence="6">
    <location>
        <begin position="232"/>
        <end position="253"/>
    </location>
</feature>
<comment type="subcellular location">
    <subcellularLocation>
        <location evidence="1">Membrane</location>
        <topology evidence="1">Multi-pass membrane protein</topology>
    </subcellularLocation>
</comment>
<feature type="region of interest" description="Disordered" evidence="5">
    <location>
        <begin position="307"/>
        <end position="344"/>
    </location>
</feature>
<keyword evidence="2 6" id="KW-0812">Transmembrane</keyword>
<dbReference type="GO" id="GO:0016020">
    <property type="term" value="C:membrane"/>
    <property type="evidence" value="ECO:0007669"/>
    <property type="project" value="UniProtKB-SubCell"/>
</dbReference>
<gene>
    <name evidence="7" type="ORF">CTAYLR_001821</name>
</gene>
<comment type="caution">
    <text evidence="7">The sequence shown here is derived from an EMBL/GenBank/DDBJ whole genome shotgun (WGS) entry which is preliminary data.</text>
</comment>
<feature type="compositionally biased region" description="Acidic residues" evidence="5">
    <location>
        <begin position="600"/>
        <end position="612"/>
    </location>
</feature>
<dbReference type="EMBL" id="JAQMWT010000531">
    <property type="protein sequence ID" value="KAJ8599992.1"/>
    <property type="molecule type" value="Genomic_DNA"/>
</dbReference>
<evidence type="ECO:0000313" key="8">
    <source>
        <dbReference type="Proteomes" id="UP001230188"/>
    </source>
</evidence>
<organism evidence="7 8">
    <name type="scientific">Chrysophaeum taylorii</name>
    <dbReference type="NCBI Taxonomy" id="2483200"/>
    <lineage>
        <taxon>Eukaryota</taxon>
        <taxon>Sar</taxon>
        <taxon>Stramenopiles</taxon>
        <taxon>Ochrophyta</taxon>
        <taxon>Pelagophyceae</taxon>
        <taxon>Pelagomonadales</taxon>
        <taxon>Pelagomonadaceae</taxon>
        <taxon>Chrysophaeum</taxon>
    </lineage>
</organism>
<evidence type="ECO:0000256" key="2">
    <source>
        <dbReference type="ARBA" id="ARBA00022692"/>
    </source>
</evidence>
<keyword evidence="4 6" id="KW-0472">Membrane</keyword>
<dbReference type="Pfam" id="PF03619">
    <property type="entry name" value="Solute_trans_a"/>
    <property type="match status" value="1"/>
</dbReference>
<feature type="transmembrane region" description="Helical" evidence="6">
    <location>
        <begin position="265"/>
        <end position="283"/>
    </location>
</feature>
<feature type="region of interest" description="Disordered" evidence="5">
    <location>
        <begin position="576"/>
        <end position="753"/>
    </location>
</feature>
<dbReference type="AlphaFoldDB" id="A0AAD7U9S1"/>
<keyword evidence="3 6" id="KW-1133">Transmembrane helix</keyword>
<feature type="transmembrane region" description="Helical" evidence="6">
    <location>
        <begin position="196"/>
        <end position="220"/>
    </location>
</feature>
<feature type="compositionally biased region" description="Basic and acidic residues" evidence="5">
    <location>
        <begin position="327"/>
        <end position="337"/>
    </location>
</feature>
<evidence type="ECO:0000256" key="4">
    <source>
        <dbReference type="ARBA" id="ARBA00023136"/>
    </source>
</evidence>
<feature type="compositionally biased region" description="Acidic residues" evidence="5">
    <location>
        <begin position="646"/>
        <end position="660"/>
    </location>
</feature>
<dbReference type="InterPro" id="IPR005178">
    <property type="entry name" value="Ostalpha/TMEM184C"/>
</dbReference>